<feature type="region of interest" description="Disordered" evidence="1">
    <location>
        <begin position="1"/>
        <end position="21"/>
    </location>
</feature>
<accession>A0ABS9ZFR3</accession>
<protein>
    <submittedName>
        <fullName evidence="2">Uncharacterized protein</fullName>
    </submittedName>
</protein>
<sequence>MTNKTEALVLHRRTRNPNPASLHSREIELRVADDGRHVLLSRYVELFSQDDAAWCTVRHHRVPLASMIRWMISHGVEGEGSGKH</sequence>
<dbReference type="Proteomes" id="UP001320513">
    <property type="component" value="Unassembled WGS sequence"/>
</dbReference>
<keyword evidence="3" id="KW-1185">Reference proteome</keyword>
<proteinExistence type="predicted"/>
<evidence type="ECO:0000313" key="2">
    <source>
        <dbReference type="EMBL" id="MCI8209424.1"/>
    </source>
</evidence>
<gene>
    <name evidence="2" type="ORF">AUC61_07745</name>
</gene>
<comment type="caution">
    <text evidence="2">The sequence shown here is derived from an EMBL/GenBank/DDBJ whole genome shotgun (WGS) entry which is preliminary data.</text>
</comment>
<organism evidence="2 3">
    <name type="scientific">Pseudomonas maioricensis</name>
    <dbReference type="NCBI Taxonomy" id="1766623"/>
    <lineage>
        <taxon>Bacteria</taxon>
        <taxon>Pseudomonadati</taxon>
        <taxon>Pseudomonadota</taxon>
        <taxon>Gammaproteobacteria</taxon>
        <taxon>Pseudomonadales</taxon>
        <taxon>Pseudomonadaceae</taxon>
        <taxon>Pseudomonas</taxon>
    </lineage>
</organism>
<dbReference type="EMBL" id="LOHG01000004">
    <property type="protein sequence ID" value="MCI8209424.1"/>
    <property type="molecule type" value="Genomic_DNA"/>
</dbReference>
<evidence type="ECO:0000256" key="1">
    <source>
        <dbReference type="SAM" id="MobiDB-lite"/>
    </source>
</evidence>
<reference evidence="2 3" key="1">
    <citation type="submission" date="2015-12" db="EMBL/GenBank/DDBJ databases">
        <title>Phylogenomics in the description of a new species in the Pseudomonas syringae group.</title>
        <authorList>
            <person name="Busquets A."/>
            <person name="Gomila M."/>
            <person name="Beiki F."/>
            <person name="Rahimian H."/>
            <person name="Mulet M."/>
            <person name="Sanchez D."/>
            <person name="Garcia-Valdes E."/>
            <person name="Lalucat J."/>
        </authorList>
    </citation>
    <scope>NUCLEOTIDE SEQUENCE [LARGE SCALE GENOMIC DNA]</scope>
    <source>
        <strain evidence="2 3">S25</strain>
    </source>
</reference>
<name>A0ABS9ZFR3_9PSED</name>
<evidence type="ECO:0000313" key="3">
    <source>
        <dbReference type="Proteomes" id="UP001320513"/>
    </source>
</evidence>
<dbReference type="RefSeq" id="WP_243245397.1">
    <property type="nucleotide sequence ID" value="NZ_LOHG01000004.1"/>
</dbReference>